<protein>
    <recommendedName>
        <fullName evidence="3">Nucleotidyl transferase AbiEii/AbiGii toxin family protein</fullName>
    </recommendedName>
</protein>
<evidence type="ECO:0008006" key="3">
    <source>
        <dbReference type="Google" id="ProtNLM"/>
    </source>
</evidence>
<dbReference type="AlphaFoldDB" id="A0A0U3B978"/>
<organism evidence="1 2">
    <name type="scientific">Lacimicrobium alkaliphilum</name>
    <dbReference type="NCBI Taxonomy" id="1526571"/>
    <lineage>
        <taxon>Bacteria</taxon>
        <taxon>Pseudomonadati</taxon>
        <taxon>Pseudomonadota</taxon>
        <taxon>Gammaproteobacteria</taxon>
        <taxon>Alteromonadales</taxon>
        <taxon>Alteromonadaceae</taxon>
        <taxon>Lacimicrobium</taxon>
    </lineage>
</organism>
<dbReference type="Proteomes" id="UP000068447">
    <property type="component" value="Chromosome"/>
</dbReference>
<dbReference type="InterPro" id="IPR014942">
    <property type="entry name" value="AbiEii"/>
</dbReference>
<sequence length="303" mass="34363">MGNIAASIRQRLLNLSREQQRPFQEVLQFYLMERFLYRLSRSEHADRFVLKGALMLQVWESPQARPTMDIDMLGRTDNNPDALLAQLREVVNTDLSAEDGLIFDGDSLEAETITEDADYEGLRIRGRAELNGARVRLQLDIGFGDTVVPEPQLIRYPVLLDLPAPELLCYSRESAIAEKLQAMVALGPINSRMKDFYDIWLLSRQFSFDRHVLVQAISATFARRHTPMPEPPLFAPGFATDKQPQWRAFLRRLGQDVPAELAFAAVLEVIENFVGYALKADKAGLPAMHWPPGGSWRKKEKGL</sequence>
<evidence type="ECO:0000313" key="2">
    <source>
        <dbReference type="Proteomes" id="UP000068447"/>
    </source>
</evidence>
<accession>A0A0U3B978</accession>
<evidence type="ECO:0000313" key="1">
    <source>
        <dbReference type="EMBL" id="ALS98229.1"/>
    </source>
</evidence>
<proteinExistence type="predicted"/>
<reference evidence="1 2" key="1">
    <citation type="submission" date="2015-12" db="EMBL/GenBank/DDBJ databases">
        <title>Complete genome of Lacimicrobium alkaliphilum KCTC 32984.</title>
        <authorList>
            <person name="Kim S.-G."/>
            <person name="Lee Y.-J."/>
        </authorList>
    </citation>
    <scope>NUCLEOTIDE SEQUENCE [LARGE SCALE GENOMIC DNA]</scope>
    <source>
        <strain evidence="1 2">YelD216</strain>
    </source>
</reference>
<keyword evidence="2" id="KW-1185">Reference proteome</keyword>
<dbReference type="Pfam" id="PF08843">
    <property type="entry name" value="AbiEii"/>
    <property type="match status" value="1"/>
</dbReference>
<dbReference type="RefSeq" id="WP_062478926.1">
    <property type="nucleotide sequence ID" value="NZ_CP013650.1"/>
</dbReference>
<gene>
    <name evidence="1" type="ORF">AT746_08195</name>
</gene>
<dbReference type="EMBL" id="CP013650">
    <property type="protein sequence ID" value="ALS98229.1"/>
    <property type="molecule type" value="Genomic_DNA"/>
</dbReference>
<name>A0A0U3B978_9ALTE</name>
<dbReference type="OrthoDB" id="9808443at2"/>
<dbReference type="KEGG" id="lal:AT746_08195"/>